<feature type="domain" description="Adenine deaminase C-terminal" evidence="10">
    <location>
        <begin position="447"/>
        <end position="609"/>
    </location>
</feature>
<dbReference type="Pfam" id="PF13382">
    <property type="entry name" value="Adenine_deam_C"/>
    <property type="match status" value="1"/>
</dbReference>
<keyword evidence="5 8" id="KW-0464">Manganese</keyword>
<evidence type="ECO:0000256" key="2">
    <source>
        <dbReference type="ARBA" id="ARBA00006773"/>
    </source>
</evidence>
<organism evidence="11 12">
    <name type="scientific">Slackia exigua (strain ATCC 700122 / DSM 15923 / CIP 105133 / JCM 11022 / KCTC 5966 / S-7)</name>
    <dbReference type="NCBI Taxonomy" id="649764"/>
    <lineage>
        <taxon>Bacteria</taxon>
        <taxon>Bacillati</taxon>
        <taxon>Actinomycetota</taxon>
        <taxon>Coriobacteriia</taxon>
        <taxon>Eggerthellales</taxon>
        <taxon>Eggerthellaceae</taxon>
        <taxon>Slackia</taxon>
    </lineage>
</organism>
<evidence type="ECO:0000256" key="1">
    <source>
        <dbReference type="ARBA" id="ARBA00001936"/>
    </source>
</evidence>
<dbReference type="CDD" id="cd01295">
    <property type="entry name" value="AdeC"/>
    <property type="match status" value="1"/>
</dbReference>
<comment type="cofactor">
    <cofactor evidence="1 8">
        <name>Mn(2+)</name>
        <dbReference type="ChEBI" id="CHEBI:29035"/>
    </cofactor>
</comment>
<sequence length="619" mass="66526">MRLPTAGREEEPMIKRFCMHPLWEVTRTLVDVAQGRRAADVVVRGATLVNVCTAELQEGIDIAIAEGRFAYIGADAAHCIGKGTKVIDAHGLFAAPGFLDGHIHVESSMMGVTDYARAVVPHGTVGIYMDPHEICNVLGLDGVKLMDEDARRVPLKTMITTPSCVPAVPGFEDTGAEHMTAAMMAETMDWDSVVGMGEMMNFVGILAGDENAHGEVAATLKAGLTPTGHYAVPETDRGLNAYIASGITNCHESTRAEDAIAKMRLGMWTFFREGSAWRDLHQLAPAITERSVDTRFACLVSDDNHPYTLLSQGHVDHLIRRAIEEGIDAVTAIQMATINTATCFRMDNDLGSVTPGKCADLVLLGSLGDIDVQRVLIDGDVVAEEGRALFDPEPFVYPDWATHSVHVGRTIDEDSFIVSPDGLAENATEATIRVIEVASGTVPDFERRATIPVREGRLESDVSQDVLKTFVFERHHETGKFGVGFVKGFGIKGGAMASTVAHDAHNLLVVGTNDADMALAANTLIASQGGMAVVRDGKVLGHVPLPVAGLMNARPVEEMGELVHALEDAWEAIGCTMTSPFMTMGLIPLACIPDLRLTDRGLVDCTTFEFVDLLAEDEA</sequence>
<evidence type="ECO:0000259" key="9">
    <source>
        <dbReference type="Pfam" id="PF01979"/>
    </source>
</evidence>
<feature type="domain" description="Amidohydrolase-related" evidence="9">
    <location>
        <begin position="94"/>
        <end position="382"/>
    </location>
</feature>
<dbReference type="STRING" id="649764.HMPREF0762_00654"/>
<dbReference type="AlphaFoldDB" id="D0WFQ4"/>
<evidence type="ECO:0000256" key="6">
    <source>
        <dbReference type="ARBA" id="ARBA00047720"/>
    </source>
</evidence>
<dbReference type="SUPFAM" id="SSF51338">
    <property type="entry name" value="Composite domain of metallo-dependent hydrolases"/>
    <property type="match status" value="1"/>
</dbReference>
<proteinExistence type="inferred from homology"/>
<comment type="caution">
    <text evidence="11">The sequence shown here is derived from an EMBL/GenBank/DDBJ whole genome shotgun (WGS) entry which is preliminary data.</text>
</comment>
<name>D0WFQ4_SLAES</name>
<dbReference type="GO" id="GO:0000034">
    <property type="term" value="F:adenine deaminase activity"/>
    <property type="evidence" value="ECO:0007669"/>
    <property type="project" value="UniProtKB-UniRule"/>
</dbReference>
<evidence type="ECO:0000259" key="10">
    <source>
        <dbReference type="Pfam" id="PF13382"/>
    </source>
</evidence>
<dbReference type="Pfam" id="PF01979">
    <property type="entry name" value="Amidohydro_1"/>
    <property type="match status" value="1"/>
</dbReference>
<keyword evidence="12" id="KW-1185">Reference proteome</keyword>
<dbReference type="PANTHER" id="PTHR11113:SF2">
    <property type="entry name" value="ADENINE DEAMINASE"/>
    <property type="match status" value="1"/>
</dbReference>
<keyword evidence="4 8" id="KW-0378">Hydrolase</keyword>
<dbReference type="InterPro" id="IPR006679">
    <property type="entry name" value="Adenine_deam"/>
</dbReference>
<dbReference type="EC" id="3.5.4.2" evidence="3 8"/>
<dbReference type="HAMAP" id="MF_01518">
    <property type="entry name" value="Adenine_deamin"/>
    <property type="match status" value="1"/>
</dbReference>
<dbReference type="HOGENOM" id="CLU_027935_0_0_11"/>
<evidence type="ECO:0000256" key="8">
    <source>
        <dbReference type="HAMAP-Rule" id="MF_01518"/>
    </source>
</evidence>
<evidence type="ECO:0000256" key="3">
    <source>
        <dbReference type="ARBA" id="ARBA00012782"/>
    </source>
</evidence>
<dbReference type="GO" id="GO:0006146">
    <property type="term" value="P:adenine catabolic process"/>
    <property type="evidence" value="ECO:0007669"/>
    <property type="project" value="InterPro"/>
</dbReference>
<evidence type="ECO:0000256" key="4">
    <source>
        <dbReference type="ARBA" id="ARBA00022801"/>
    </source>
</evidence>
<dbReference type="InterPro" id="IPR011059">
    <property type="entry name" value="Metal-dep_hydrolase_composite"/>
</dbReference>
<dbReference type="eggNOG" id="COG1001">
    <property type="taxonomic scope" value="Bacteria"/>
</dbReference>
<dbReference type="Proteomes" id="UP000006001">
    <property type="component" value="Unassembled WGS sequence"/>
</dbReference>
<dbReference type="InterPro" id="IPR032466">
    <property type="entry name" value="Metal_Hydrolase"/>
</dbReference>
<dbReference type="EMBL" id="ACUX02000006">
    <property type="protein sequence ID" value="EEZ61317.1"/>
    <property type="molecule type" value="Genomic_DNA"/>
</dbReference>
<evidence type="ECO:0000256" key="7">
    <source>
        <dbReference type="ARBA" id="ARBA00069718"/>
    </source>
</evidence>
<dbReference type="NCBIfam" id="TIGR01178">
    <property type="entry name" value="ade"/>
    <property type="match status" value="1"/>
</dbReference>
<dbReference type="InterPro" id="IPR026912">
    <property type="entry name" value="Adenine_deam_C"/>
</dbReference>
<evidence type="ECO:0000313" key="11">
    <source>
        <dbReference type="EMBL" id="EEZ61317.1"/>
    </source>
</evidence>
<dbReference type="InterPro" id="IPR006680">
    <property type="entry name" value="Amidohydro-rel"/>
</dbReference>
<protein>
    <recommendedName>
        <fullName evidence="7 8">Adenine deaminase</fullName>
        <shortName evidence="8">Adenase</shortName>
        <shortName evidence="8">Adenine aminase</shortName>
        <ecNumber evidence="3 8">3.5.4.2</ecNumber>
    </recommendedName>
</protein>
<evidence type="ECO:0000313" key="12">
    <source>
        <dbReference type="Proteomes" id="UP000006001"/>
    </source>
</evidence>
<reference evidence="11" key="1">
    <citation type="submission" date="2009-10" db="EMBL/GenBank/DDBJ databases">
        <authorList>
            <person name="Weinstock G."/>
            <person name="Sodergren E."/>
            <person name="Clifton S."/>
            <person name="Fulton L."/>
            <person name="Fulton B."/>
            <person name="Courtney L."/>
            <person name="Fronick C."/>
            <person name="Harrison M."/>
            <person name="Strong C."/>
            <person name="Farmer C."/>
            <person name="Delahaunty K."/>
            <person name="Markovic C."/>
            <person name="Hall O."/>
            <person name="Minx P."/>
            <person name="Tomlinson C."/>
            <person name="Mitreva M."/>
            <person name="Nelson J."/>
            <person name="Hou S."/>
            <person name="Wollam A."/>
            <person name="Pepin K.H."/>
            <person name="Johnson M."/>
            <person name="Bhonagiri V."/>
            <person name="Nash W.E."/>
            <person name="Warren W."/>
            <person name="Chinwalla A."/>
            <person name="Mardis E.R."/>
            <person name="Wilson R.K."/>
        </authorList>
    </citation>
    <scope>NUCLEOTIDE SEQUENCE [LARGE SCALE GENOMIC DNA]</scope>
    <source>
        <strain evidence="11">ATCC 700122</strain>
    </source>
</reference>
<comment type="catalytic activity">
    <reaction evidence="6 8">
        <text>adenine + H2O + H(+) = hypoxanthine + NH4(+)</text>
        <dbReference type="Rhea" id="RHEA:23688"/>
        <dbReference type="ChEBI" id="CHEBI:15377"/>
        <dbReference type="ChEBI" id="CHEBI:15378"/>
        <dbReference type="ChEBI" id="CHEBI:16708"/>
        <dbReference type="ChEBI" id="CHEBI:17368"/>
        <dbReference type="ChEBI" id="CHEBI:28938"/>
        <dbReference type="EC" id="3.5.4.2"/>
    </reaction>
</comment>
<dbReference type="Gene3D" id="3.20.20.140">
    <property type="entry name" value="Metal-dependent hydrolases"/>
    <property type="match status" value="1"/>
</dbReference>
<dbReference type="Gene3D" id="2.30.40.10">
    <property type="entry name" value="Urease, subunit C, domain 1"/>
    <property type="match status" value="1"/>
</dbReference>
<dbReference type="PANTHER" id="PTHR11113">
    <property type="entry name" value="N-ACETYLGLUCOSAMINE-6-PHOSPHATE DEACETYLASE"/>
    <property type="match status" value="1"/>
</dbReference>
<dbReference type="FunFam" id="3.20.20.140:FF:000016">
    <property type="entry name" value="Adenine deaminase"/>
    <property type="match status" value="1"/>
</dbReference>
<comment type="similarity">
    <text evidence="2 8">Belongs to the metallo-dependent hydrolases superfamily. Adenine deaminase family.</text>
</comment>
<accession>D0WFQ4</accession>
<evidence type="ECO:0000256" key="5">
    <source>
        <dbReference type="ARBA" id="ARBA00023211"/>
    </source>
</evidence>
<dbReference type="SUPFAM" id="SSF51556">
    <property type="entry name" value="Metallo-dependent hydrolases"/>
    <property type="match status" value="1"/>
</dbReference>
<gene>
    <name evidence="8 11" type="primary">ade</name>
    <name evidence="11" type="ORF">HMPREF0762_00654</name>
</gene>